<sequence length="149" mass="15273">MNDQRASTGRIVVGVDGSEPSKAALRWAARQAGLTGAVVEAVTAWEYPSFYGWGPSGFDFGDNAGAVLAQAIDEALGPDRRGEVRQVVVCGNPAAVLLDASRGAELLVVGSRGHGGFTEALLGSVGQHVVQHADCPVVVIRGPADATHG</sequence>
<dbReference type="AlphaFoldDB" id="A0AB39QTK5"/>
<feature type="domain" description="UspA" evidence="2">
    <location>
        <begin position="10"/>
        <end position="141"/>
    </location>
</feature>
<dbReference type="InterPro" id="IPR006016">
    <property type="entry name" value="UspA"/>
</dbReference>
<accession>A0AB39QTK5</accession>
<dbReference type="InterPro" id="IPR006015">
    <property type="entry name" value="Universal_stress_UspA"/>
</dbReference>
<dbReference type="EMBL" id="CP163441">
    <property type="protein sequence ID" value="XDQ46950.1"/>
    <property type="molecule type" value="Genomic_DNA"/>
</dbReference>
<reference evidence="3" key="1">
    <citation type="submission" date="2024-07" db="EMBL/GenBank/DDBJ databases">
        <authorList>
            <person name="Yu S.T."/>
        </authorList>
    </citation>
    <scope>NUCLEOTIDE SEQUENCE</scope>
    <source>
        <strain evidence="3">R39</strain>
    </source>
</reference>
<gene>
    <name evidence="3" type="ORF">AB5J52_34410</name>
</gene>
<dbReference type="RefSeq" id="WP_369225969.1">
    <property type="nucleotide sequence ID" value="NZ_CP163441.1"/>
</dbReference>
<dbReference type="Gene3D" id="3.40.50.620">
    <property type="entry name" value="HUPs"/>
    <property type="match status" value="1"/>
</dbReference>
<dbReference type="PRINTS" id="PR01438">
    <property type="entry name" value="UNVRSLSTRESS"/>
</dbReference>
<dbReference type="PANTHER" id="PTHR46553">
    <property type="entry name" value="ADENINE NUCLEOTIDE ALPHA HYDROLASES-LIKE SUPERFAMILY PROTEIN"/>
    <property type="match status" value="1"/>
</dbReference>
<proteinExistence type="inferred from homology"/>
<protein>
    <submittedName>
        <fullName evidence="3">Universal stress protein</fullName>
    </submittedName>
</protein>
<organism evidence="3">
    <name type="scientific">Streptomyces sp. R39</name>
    <dbReference type="NCBI Taxonomy" id="3238631"/>
    <lineage>
        <taxon>Bacteria</taxon>
        <taxon>Bacillati</taxon>
        <taxon>Actinomycetota</taxon>
        <taxon>Actinomycetes</taxon>
        <taxon>Kitasatosporales</taxon>
        <taxon>Streptomycetaceae</taxon>
        <taxon>Streptomyces</taxon>
    </lineage>
</organism>
<comment type="similarity">
    <text evidence="1">Belongs to the universal stress protein A family.</text>
</comment>
<evidence type="ECO:0000256" key="1">
    <source>
        <dbReference type="ARBA" id="ARBA00008791"/>
    </source>
</evidence>
<dbReference type="InterPro" id="IPR014729">
    <property type="entry name" value="Rossmann-like_a/b/a_fold"/>
</dbReference>
<dbReference type="CDD" id="cd00293">
    <property type="entry name" value="USP-like"/>
    <property type="match status" value="1"/>
</dbReference>
<dbReference type="PANTHER" id="PTHR46553:SF3">
    <property type="entry name" value="ADENINE NUCLEOTIDE ALPHA HYDROLASES-LIKE SUPERFAMILY PROTEIN"/>
    <property type="match status" value="1"/>
</dbReference>
<evidence type="ECO:0000313" key="3">
    <source>
        <dbReference type="EMBL" id="XDQ46950.1"/>
    </source>
</evidence>
<dbReference type="SUPFAM" id="SSF52402">
    <property type="entry name" value="Adenine nucleotide alpha hydrolases-like"/>
    <property type="match status" value="1"/>
</dbReference>
<dbReference type="Pfam" id="PF00582">
    <property type="entry name" value="Usp"/>
    <property type="match status" value="1"/>
</dbReference>
<evidence type="ECO:0000259" key="2">
    <source>
        <dbReference type="Pfam" id="PF00582"/>
    </source>
</evidence>
<name>A0AB39QTK5_9ACTN</name>